<sequence>MEFIEKRIELLKKKLDNEAPEVKALNEPAYRFAIRELENIKSHFDKVCDSVSQERLTRYIVCTAHHFCHQQYGEDFARDMLLEAAIKMKNPNDARVVESLGSDYVETVRRLTN</sequence>
<evidence type="ECO:0000313" key="1">
    <source>
        <dbReference type="EMBL" id="RGP89818.1"/>
    </source>
</evidence>
<reference evidence="1 2" key="1">
    <citation type="journal article" date="2017" name="Emerg. Infect. Dis.">
        <title>Carbapenemase VCC-1-Producing Vibrio cholerae in Coastal Waters of Germany.</title>
        <authorList>
            <person name="Hammerl J.A."/>
            <person name="Jackel C."/>
            <person name="Bortolaia V."/>
            <person name="Schwartz K."/>
            <person name="Bier N."/>
            <person name="Hendriksen R.S."/>
            <person name="Guerra B."/>
            <person name="Strauch E."/>
        </authorList>
    </citation>
    <scope>NUCLEOTIDE SEQUENCE [LARGE SCALE GENOMIC DNA]</scope>
    <source>
        <strain evidence="1 2">VN-2825</strain>
    </source>
</reference>
<dbReference type="AlphaFoldDB" id="A0A395TZQ4"/>
<accession>A0A395TZQ4</accession>
<proteinExistence type="predicted"/>
<organism evidence="1 2">
    <name type="scientific">Vibrio cholerae</name>
    <dbReference type="NCBI Taxonomy" id="666"/>
    <lineage>
        <taxon>Bacteria</taxon>
        <taxon>Pseudomonadati</taxon>
        <taxon>Pseudomonadota</taxon>
        <taxon>Gammaproteobacteria</taxon>
        <taxon>Vibrionales</taxon>
        <taxon>Vibrionaceae</taxon>
        <taxon>Vibrio</taxon>
    </lineage>
</organism>
<gene>
    <name evidence="1" type="ORF">BC353_09655</name>
</gene>
<dbReference type="Proteomes" id="UP000266701">
    <property type="component" value="Unassembled WGS sequence"/>
</dbReference>
<comment type="caution">
    <text evidence="1">The sequence shown here is derived from an EMBL/GenBank/DDBJ whole genome shotgun (WGS) entry which is preliminary data.</text>
</comment>
<name>A0A395TZQ4_VIBCL</name>
<dbReference type="EMBL" id="MCBA01000067">
    <property type="protein sequence ID" value="RGP89818.1"/>
    <property type="molecule type" value="Genomic_DNA"/>
</dbReference>
<protein>
    <submittedName>
        <fullName evidence="1">Uncharacterized protein</fullName>
    </submittedName>
</protein>
<evidence type="ECO:0000313" key="2">
    <source>
        <dbReference type="Proteomes" id="UP000266701"/>
    </source>
</evidence>